<protein>
    <submittedName>
        <fullName evidence="8">Intraflagellar transport protein 46</fullName>
    </submittedName>
</protein>
<evidence type="ECO:0000313" key="8">
    <source>
        <dbReference type="EMBL" id="KAJ3051800.1"/>
    </source>
</evidence>
<evidence type="ECO:0000256" key="6">
    <source>
        <dbReference type="ARBA" id="ARBA00023273"/>
    </source>
</evidence>
<dbReference type="PANTHER" id="PTHR13376:SF0">
    <property type="entry name" value="INTRAFLAGELLAR TRANSPORT PROTEIN 46 HOMOLOG"/>
    <property type="match status" value="1"/>
</dbReference>
<evidence type="ECO:0000313" key="9">
    <source>
        <dbReference type="Proteomes" id="UP001212841"/>
    </source>
</evidence>
<evidence type="ECO:0000256" key="5">
    <source>
        <dbReference type="ARBA" id="ARBA00023212"/>
    </source>
</evidence>
<dbReference type="GO" id="GO:0042073">
    <property type="term" value="P:intraciliary transport"/>
    <property type="evidence" value="ECO:0007669"/>
    <property type="project" value="InterPro"/>
</dbReference>
<feature type="region of interest" description="Disordered" evidence="7">
    <location>
        <begin position="1"/>
        <end position="23"/>
    </location>
</feature>
<dbReference type="Pfam" id="PF12317">
    <property type="entry name" value="IFT46_B_C"/>
    <property type="match status" value="1"/>
</dbReference>
<organism evidence="8 9">
    <name type="scientific">Rhizophlyctis rosea</name>
    <dbReference type="NCBI Taxonomy" id="64517"/>
    <lineage>
        <taxon>Eukaryota</taxon>
        <taxon>Fungi</taxon>
        <taxon>Fungi incertae sedis</taxon>
        <taxon>Chytridiomycota</taxon>
        <taxon>Chytridiomycota incertae sedis</taxon>
        <taxon>Chytridiomycetes</taxon>
        <taxon>Rhizophlyctidales</taxon>
        <taxon>Rhizophlyctidaceae</taxon>
        <taxon>Rhizophlyctis</taxon>
    </lineage>
</organism>
<keyword evidence="5" id="KW-0206">Cytoskeleton</keyword>
<reference evidence="8" key="1">
    <citation type="submission" date="2020-05" db="EMBL/GenBank/DDBJ databases">
        <title>Phylogenomic resolution of chytrid fungi.</title>
        <authorList>
            <person name="Stajich J.E."/>
            <person name="Amses K."/>
            <person name="Simmons R."/>
            <person name="Seto K."/>
            <person name="Myers J."/>
            <person name="Bonds A."/>
            <person name="Quandt C.A."/>
            <person name="Barry K."/>
            <person name="Liu P."/>
            <person name="Grigoriev I."/>
            <person name="Longcore J.E."/>
            <person name="James T.Y."/>
        </authorList>
    </citation>
    <scope>NUCLEOTIDE SEQUENCE</scope>
    <source>
        <strain evidence="8">JEL0318</strain>
    </source>
</reference>
<dbReference type="GO" id="GO:0030992">
    <property type="term" value="C:intraciliary transport particle B"/>
    <property type="evidence" value="ECO:0007669"/>
    <property type="project" value="TreeGrafter"/>
</dbReference>
<keyword evidence="3" id="KW-0963">Cytoplasm</keyword>
<accession>A0AAD5SBY7</accession>
<gene>
    <name evidence="8" type="primary">IFT46_3</name>
    <name evidence="8" type="ORF">HK097_007179</name>
</gene>
<dbReference type="AlphaFoldDB" id="A0AAD5SBY7"/>
<dbReference type="InterPro" id="IPR022088">
    <property type="entry name" value="Intraflagellar_transp_cmplxB"/>
</dbReference>
<dbReference type="Proteomes" id="UP001212841">
    <property type="component" value="Unassembled WGS sequence"/>
</dbReference>
<keyword evidence="6" id="KW-0966">Cell projection</keyword>
<evidence type="ECO:0000256" key="2">
    <source>
        <dbReference type="ARBA" id="ARBA00007700"/>
    </source>
</evidence>
<evidence type="ECO:0000256" key="3">
    <source>
        <dbReference type="ARBA" id="ARBA00022490"/>
    </source>
</evidence>
<dbReference type="GO" id="GO:0005815">
    <property type="term" value="C:microtubule organizing center"/>
    <property type="evidence" value="ECO:0007669"/>
    <property type="project" value="TreeGrafter"/>
</dbReference>
<proteinExistence type="inferred from homology"/>
<comment type="caution">
    <text evidence="8">The sequence shown here is derived from an EMBL/GenBank/DDBJ whole genome shotgun (WGS) entry which is preliminary data.</text>
</comment>
<comment type="subcellular location">
    <subcellularLocation>
        <location evidence="1">Cytoplasm</location>
        <location evidence="1">Cytoskeleton</location>
        <location evidence="1">Cilium basal body</location>
    </subcellularLocation>
</comment>
<name>A0AAD5SBY7_9FUNG</name>
<comment type="similarity">
    <text evidence="2">Belongs to the IFT46 family.</text>
</comment>
<evidence type="ECO:0000256" key="4">
    <source>
        <dbReference type="ARBA" id="ARBA00023069"/>
    </source>
</evidence>
<dbReference type="GO" id="GO:0060271">
    <property type="term" value="P:cilium assembly"/>
    <property type="evidence" value="ECO:0007669"/>
    <property type="project" value="TreeGrafter"/>
</dbReference>
<dbReference type="PANTHER" id="PTHR13376">
    <property type="entry name" value="INTRAFLAGELLAR TRANSPORT PROTEIN 46 HOMOLOG"/>
    <property type="match status" value="1"/>
</dbReference>
<dbReference type="EMBL" id="JADGJD010000357">
    <property type="protein sequence ID" value="KAJ3051800.1"/>
    <property type="molecule type" value="Genomic_DNA"/>
</dbReference>
<dbReference type="GO" id="GO:0031514">
    <property type="term" value="C:motile cilium"/>
    <property type="evidence" value="ECO:0007669"/>
    <property type="project" value="TreeGrafter"/>
</dbReference>
<keyword evidence="9" id="KW-1185">Reference proteome</keyword>
<evidence type="ECO:0000256" key="1">
    <source>
        <dbReference type="ARBA" id="ARBA00004120"/>
    </source>
</evidence>
<feature type="non-terminal residue" evidence="8">
    <location>
        <position position="1"/>
    </location>
</feature>
<evidence type="ECO:0000256" key="7">
    <source>
        <dbReference type="SAM" id="MobiDB-lite"/>
    </source>
</evidence>
<keyword evidence="4" id="KW-0969">Cilium</keyword>
<sequence length="383" mass="42847">MVKLTKSPPGPGLTGHQTQPTNAAPTATAIGATQPLTTQLYTPLPKTTYTPTQHLPPLRTLSQPLKSTRFRRFRLRHRHRVSLRWLLRSNGQFPGALSMKQWAIVIGTVKVGEAGDLVLKQGDVDQILKRSVTTKVRGNLQRIRPAYSRRTTPRLEMMAFSFAASDGSEMNELFLSTYEPQEFDLDAELKPFIPDYITSMGILMPLRPDEKPDSLDLTVLDEPAAAQPDPSVLDLHPRAFSEFTAVAAQTVWPIDAITMRTNPQVIDAWIQNIRELHGSKPSPSVHHTRRMPDVEHLMQPPIPQSKVSSNPTIGHTQPTIPVTTLAFEGPEDSDPLPTFEETDEEHIDLAHPKIQEPILCYEELDQFQDELGDNGTAIMKTRM</sequence>